<keyword evidence="7" id="KW-0677">Repeat</keyword>
<dbReference type="InterPro" id="IPR000571">
    <property type="entry name" value="Znf_CCCH"/>
</dbReference>
<comment type="catalytic activity">
    <reaction evidence="15">
        <text>a 5,6-dihydrouridine in mRNA + NAD(+) = a uridine in mRNA + NADH + H(+)</text>
        <dbReference type="Rhea" id="RHEA:69851"/>
        <dbReference type="Rhea" id="RHEA-COMP:14658"/>
        <dbReference type="Rhea" id="RHEA-COMP:17789"/>
        <dbReference type="ChEBI" id="CHEBI:15378"/>
        <dbReference type="ChEBI" id="CHEBI:57540"/>
        <dbReference type="ChEBI" id="CHEBI:57945"/>
        <dbReference type="ChEBI" id="CHEBI:65315"/>
        <dbReference type="ChEBI" id="CHEBI:74443"/>
    </reaction>
    <physiologicalReaction direction="right-to-left" evidence="15">
        <dbReference type="Rhea" id="RHEA:69853"/>
    </physiologicalReaction>
</comment>
<evidence type="ECO:0000256" key="5">
    <source>
        <dbReference type="ARBA" id="ARBA00022694"/>
    </source>
</evidence>
<comment type="catalytic activity">
    <reaction evidence="16">
        <text>a 5,6-dihydrouridine in mRNA + NADP(+) = a uridine in mRNA + NADPH + H(+)</text>
        <dbReference type="Rhea" id="RHEA:69855"/>
        <dbReference type="Rhea" id="RHEA-COMP:14658"/>
        <dbReference type="Rhea" id="RHEA-COMP:17789"/>
        <dbReference type="ChEBI" id="CHEBI:15378"/>
        <dbReference type="ChEBI" id="CHEBI:57783"/>
        <dbReference type="ChEBI" id="CHEBI:58349"/>
        <dbReference type="ChEBI" id="CHEBI:65315"/>
        <dbReference type="ChEBI" id="CHEBI:74443"/>
    </reaction>
    <physiologicalReaction direction="right-to-left" evidence="16">
        <dbReference type="Rhea" id="RHEA:69857"/>
    </physiologicalReaction>
</comment>
<evidence type="ECO:0000256" key="21">
    <source>
        <dbReference type="SAM" id="Phobius"/>
    </source>
</evidence>
<name>A0A6L2PFN3_COPFO</name>
<keyword evidence="5 19" id="KW-0819">tRNA processing</keyword>
<comment type="similarity">
    <text evidence="19">Belongs to the dus family. Dus3 subfamily.</text>
</comment>
<dbReference type="SUPFAM" id="SSF51395">
    <property type="entry name" value="FMN-linked oxidoreductases"/>
    <property type="match status" value="1"/>
</dbReference>
<feature type="zinc finger region" description="C3H1-type" evidence="18">
    <location>
        <begin position="172"/>
        <end position="197"/>
    </location>
</feature>
<comment type="catalytic activity">
    <reaction evidence="17">
        <text>5,6-dihydrouridine(47) in tRNA + NADP(+) = uridine(47) in tRNA + NADPH + H(+)</text>
        <dbReference type="Rhea" id="RHEA:53360"/>
        <dbReference type="Rhea" id="RHEA-COMP:13539"/>
        <dbReference type="Rhea" id="RHEA-COMP:13540"/>
        <dbReference type="ChEBI" id="CHEBI:15378"/>
        <dbReference type="ChEBI" id="CHEBI:57783"/>
        <dbReference type="ChEBI" id="CHEBI:58349"/>
        <dbReference type="ChEBI" id="CHEBI:65315"/>
        <dbReference type="ChEBI" id="CHEBI:74443"/>
        <dbReference type="EC" id="1.3.1.89"/>
    </reaction>
    <physiologicalReaction direction="right-to-left" evidence="17">
        <dbReference type="Rhea" id="RHEA:53362"/>
    </physiologicalReaction>
</comment>
<keyword evidence="11 19" id="KW-0560">Oxidoreductase</keyword>
<dbReference type="EMBL" id="BLKM01000192">
    <property type="protein sequence ID" value="GFG30002.1"/>
    <property type="molecule type" value="Genomic_DNA"/>
</dbReference>
<dbReference type="InterPro" id="IPR018517">
    <property type="entry name" value="tRNA_hU_synthase_CS"/>
</dbReference>
<evidence type="ECO:0000259" key="22">
    <source>
        <dbReference type="PROSITE" id="PS50103"/>
    </source>
</evidence>
<evidence type="ECO:0000256" key="10">
    <source>
        <dbReference type="ARBA" id="ARBA00022857"/>
    </source>
</evidence>
<dbReference type="FunFam" id="3.20.20.70:FF:000067">
    <property type="entry name" value="tRNA-dihydrouridine(47) synthase [NAD(P)(+)]"/>
    <property type="match status" value="1"/>
</dbReference>
<evidence type="ECO:0000256" key="7">
    <source>
        <dbReference type="ARBA" id="ARBA00022737"/>
    </source>
</evidence>
<dbReference type="OrthoDB" id="259935at2759"/>
<keyword evidence="3 19" id="KW-0288">FMN</keyword>
<keyword evidence="21" id="KW-1133">Transmembrane helix</keyword>
<dbReference type="GO" id="GO:0050660">
    <property type="term" value="F:flavin adenine dinucleotide binding"/>
    <property type="evidence" value="ECO:0007669"/>
    <property type="project" value="UniProtKB-UniRule"/>
</dbReference>
<keyword evidence="9 18" id="KW-0862">Zinc</keyword>
<organism evidence="23 24">
    <name type="scientific">Coptotermes formosanus</name>
    <name type="common">Formosan subterranean termite</name>
    <dbReference type="NCBI Taxonomy" id="36987"/>
    <lineage>
        <taxon>Eukaryota</taxon>
        <taxon>Metazoa</taxon>
        <taxon>Ecdysozoa</taxon>
        <taxon>Arthropoda</taxon>
        <taxon>Hexapoda</taxon>
        <taxon>Insecta</taxon>
        <taxon>Pterygota</taxon>
        <taxon>Neoptera</taxon>
        <taxon>Polyneoptera</taxon>
        <taxon>Dictyoptera</taxon>
        <taxon>Blattodea</taxon>
        <taxon>Blattoidea</taxon>
        <taxon>Termitoidae</taxon>
        <taxon>Rhinotermitidae</taxon>
        <taxon>Coptotermes</taxon>
    </lineage>
</organism>
<evidence type="ECO:0000256" key="12">
    <source>
        <dbReference type="ARBA" id="ARBA00023027"/>
    </source>
</evidence>
<evidence type="ECO:0000256" key="13">
    <source>
        <dbReference type="ARBA" id="ARBA00045365"/>
    </source>
</evidence>
<evidence type="ECO:0000256" key="17">
    <source>
        <dbReference type="ARBA" id="ARBA00049513"/>
    </source>
</evidence>
<feature type="transmembrane region" description="Helical" evidence="21">
    <location>
        <begin position="6"/>
        <end position="22"/>
    </location>
</feature>
<keyword evidence="4" id="KW-0507">mRNA processing</keyword>
<keyword evidence="2 19" id="KW-0285">Flavoprotein</keyword>
<evidence type="ECO:0000256" key="6">
    <source>
        <dbReference type="ARBA" id="ARBA00022723"/>
    </source>
</evidence>
<reference evidence="24" key="1">
    <citation type="submission" date="2020-01" db="EMBL/GenBank/DDBJ databases">
        <title>Draft genome sequence of the Termite Coptotermes fromosanus.</title>
        <authorList>
            <person name="Itakura S."/>
            <person name="Yosikawa Y."/>
            <person name="Umezawa K."/>
        </authorList>
    </citation>
    <scope>NUCLEOTIDE SEQUENCE [LARGE SCALE GENOMIC DNA]</scope>
</reference>
<dbReference type="InterPro" id="IPR035587">
    <property type="entry name" value="DUS-like_FMN-bd"/>
</dbReference>
<dbReference type="EC" id="1.3.1.-" evidence="19"/>
<keyword evidence="6 18" id="KW-0479">Metal-binding</keyword>
<dbReference type="GO" id="GO:0102265">
    <property type="term" value="F:tRNA-dihydrouridine47 synthase activity"/>
    <property type="evidence" value="ECO:0007669"/>
    <property type="project" value="UniProtKB-EC"/>
</dbReference>
<dbReference type="Proteomes" id="UP000502823">
    <property type="component" value="Unassembled WGS sequence"/>
</dbReference>
<keyword evidence="8 18" id="KW-0863">Zinc-finger</keyword>
<evidence type="ECO:0000256" key="15">
    <source>
        <dbReference type="ARBA" id="ARBA00048342"/>
    </source>
</evidence>
<accession>A0A6L2PFN3</accession>
<keyword evidence="10" id="KW-0521">NADP</keyword>
<keyword evidence="24" id="KW-1185">Reference proteome</keyword>
<dbReference type="GO" id="GO:0003723">
    <property type="term" value="F:RNA binding"/>
    <property type="evidence" value="ECO:0007669"/>
    <property type="project" value="TreeGrafter"/>
</dbReference>
<dbReference type="InParanoid" id="A0A6L2PFN3"/>
<protein>
    <recommendedName>
        <fullName evidence="19">tRNA-dihydrouridine(47) synthase [NAD(P)(+)]</fullName>
        <ecNumber evidence="19">1.3.1.-</ecNumber>
    </recommendedName>
    <alternativeName>
        <fullName evidence="19">tRNA-dihydrouridine synthase 3</fullName>
    </alternativeName>
</protein>
<evidence type="ECO:0000256" key="4">
    <source>
        <dbReference type="ARBA" id="ARBA00022664"/>
    </source>
</evidence>
<evidence type="ECO:0000256" key="9">
    <source>
        <dbReference type="ARBA" id="ARBA00022833"/>
    </source>
</evidence>
<dbReference type="Gene3D" id="3.20.20.70">
    <property type="entry name" value="Aldolase class I"/>
    <property type="match status" value="1"/>
</dbReference>
<dbReference type="GO" id="GO:0008270">
    <property type="term" value="F:zinc ion binding"/>
    <property type="evidence" value="ECO:0007669"/>
    <property type="project" value="UniProtKB-KW"/>
</dbReference>
<sequence length="695" mass="78653">MGGVGYFLITFWVFLFMFFLQTRRPTFSPLEHDFVKCSYVCVQYLCSDAAFRFVISDHERTLSLGCISDSDKEKLAAQHGDNNTECDEVDEVDSTSQPCKKQKLSKGEKKKLRGQNKARPLPFKQDIRKNLCPTLIDVVENEDLPVCNNHKCSFLHDILAYLAAKPSDLNSTCYIYSTQGHCPRGASCRFGSQHLTPSGRNIINVSLYEKSRQAKSTINQLDKSVQFSLRKRSYDFSKSDSVIAKYDQKYKRKISDRNINKPMVENGNGQEEGAEEVGGEGDMLHKVNTSANVNIGCEVEFEGGTGSEDCATGDILKASDEVKTSGAVTDEDVVQVRKDEKRKVNWKGKLYLSPLTTVGNLPFRRICKEFGADITCGEMAMATSLLQGAQQEWALVKRHVSEDLFGVQLCGNNPYVMTRCAQMLEEKTHIDFIDVNLGCPIELVYQQGGGSGLLRREKTLESVIRCMSSVIDLPLTVKTRTGVYTDKNIAHTFMPKFREWGASLVTVHGRSREQRYTKSADWKYIEQCAQLGAPVPVFGNGDVLSYEDYEQVLTNSPSVAGVMIGRGALIKPWIFTEVKEQRHWDISSSERFGILKKYVNYGLEHWGSDTKGVENTRRFLLEWLSFLHRYIPVGLLEYPPQKINQRPPYYHGRDELETLMASPNCADWLRISEMLLGPVPDNYHFLPKHKANSWK</sequence>
<dbReference type="InterPro" id="IPR013785">
    <property type="entry name" value="Aldolase_TIM"/>
</dbReference>
<evidence type="ECO:0000313" key="23">
    <source>
        <dbReference type="EMBL" id="GFG30002.1"/>
    </source>
</evidence>
<dbReference type="PROSITE" id="PS01136">
    <property type="entry name" value="UPF0034"/>
    <property type="match status" value="1"/>
</dbReference>
<evidence type="ECO:0000256" key="8">
    <source>
        <dbReference type="ARBA" id="ARBA00022771"/>
    </source>
</evidence>
<keyword evidence="12" id="KW-0520">NAD</keyword>
<evidence type="ECO:0000256" key="19">
    <source>
        <dbReference type="RuleBase" id="RU291113"/>
    </source>
</evidence>
<dbReference type="FunCoup" id="A0A6L2PFN3">
    <property type="interactions" value="1120"/>
</dbReference>
<evidence type="ECO:0000313" key="24">
    <source>
        <dbReference type="Proteomes" id="UP000502823"/>
    </source>
</evidence>
<evidence type="ECO:0000256" key="14">
    <source>
        <dbReference type="ARBA" id="ARBA00048266"/>
    </source>
</evidence>
<dbReference type="PROSITE" id="PS50103">
    <property type="entry name" value="ZF_C3H1"/>
    <property type="match status" value="1"/>
</dbReference>
<proteinExistence type="inferred from homology"/>
<feature type="domain" description="C3H1-type" evidence="22">
    <location>
        <begin position="172"/>
        <end position="197"/>
    </location>
</feature>
<dbReference type="GO" id="GO:0006397">
    <property type="term" value="P:mRNA processing"/>
    <property type="evidence" value="ECO:0007669"/>
    <property type="project" value="UniProtKB-KW"/>
</dbReference>
<keyword evidence="21" id="KW-0812">Transmembrane</keyword>
<evidence type="ECO:0000256" key="18">
    <source>
        <dbReference type="PROSITE-ProRule" id="PRU00723"/>
    </source>
</evidence>
<comment type="catalytic activity">
    <reaction evidence="14">
        <text>5,6-dihydrouridine(47) in tRNA + NAD(+) = uridine(47) in tRNA + NADH + H(+)</text>
        <dbReference type="Rhea" id="RHEA:53364"/>
        <dbReference type="Rhea" id="RHEA-COMP:13539"/>
        <dbReference type="Rhea" id="RHEA-COMP:13540"/>
        <dbReference type="ChEBI" id="CHEBI:15378"/>
        <dbReference type="ChEBI" id="CHEBI:57540"/>
        <dbReference type="ChEBI" id="CHEBI:57945"/>
        <dbReference type="ChEBI" id="CHEBI:65315"/>
        <dbReference type="ChEBI" id="CHEBI:74443"/>
        <dbReference type="EC" id="1.3.1.89"/>
    </reaction>
    <physiologicalReaction direction="right-to-left" evidence="14">
        <dbReference type="Rhea" id="RHEA:53366"/>
    </physiologicalReaction>
</comment>
<dbReference type="SUPFAM" id="SSF90229">
    <property type="entry name" value="CCCH zinc finger"/>
    <property type="match status" value="1"/>
</dbReference>
<evidence type="ECO:0000256" key="16">
    <source>
        <dbReference type="ARBA" id="ARBA00049447"/>
    </source>
</evidence>
<evidence type="ECO:0000256" key="1">
    <source>
        <dbReference type="ARBA" id="ARBA00001917"/>
    </source>
</evidence>
<dbReference type="Pfam" id="PF01207">
    <property type="entry name" value="Dus"/>
    <property type="match status" value="1"/>
</dbReference>
<dbReference type="InterPro" id="IPR036855">
    <property type="entry name" value="Znf_CCCH_sf"/>
</dbReference>
<feature type="compositionally biased region" description="Basic residues" evidence="20">
    <location>
        <begin position="100"/>
        <end position="116"/>
    </location>
</feature>
<comment type="caution">
    <text evidence="23">The sequence shown here is derived from an EMBL/GenBank/DDBJ whole genome shotgun (WGS) entry which is preliminary data.</text>
</comment>
<keyword evidence="21" id="KW-0472">Membrane</keyword>
<dbReference type="CDD" id="cd02801">
    <property type="entry name" value="DUS_like_FMN"/>
    <property type="match status" value="1"/>
</dbReference>
<dbReference type="AlphaFoldDB" id="A0A6L2PFN3"/>
<evidence type="ECO:0000256" key="2">
    <source>
        <dbReference type="ARBA" id="ARBA00022630"/>
    </source>
</evidence>
<evidence type="ECO:0000256" key="20">
    <source>
        <dbReference type="SAM" id="MobiDB-lite"/>
    </source>
</evidence>
<dbReference type="PANTHER" id="PTHR45846">
    <property type="entry name" value="TRNA-DIHYDROURIDINE(47) SYNTHASE [NAD(P)(+)]-LIKE"/>
    <property type="match status" value="1"/>
</dbReference>
<evidence type="ECO:0000256" key="3">
    <source>
        <dbReference type="ARBA" id="ARBA00022643"/>
    </source>
</evidence>
<comment type="cofactor">
    <cofactor evidence="1 19">
        <name>FMN</name>
        <dbReference type="ChEBI" id="CHEBI:58210"/>
    </cofactor>
</comment>
<gene>
    <name evidence="23" type="ORF">Cfor_00594</name>
</gene>
<comment type="function">
    <text evidence="13">Catalyzes the synthesis of dihydrouridine, a modified base, in various RNAs, such as tRNAs, mRNAs and some long non-coding RNAs (lncRNAs). Mainly modifies the uridine in position 47 (U47) in the D-loop of most cytoplasmic tRNAs. Also able to mediate the formation of dihydrouridine in some mRNAs, thereby regulating their translation.</text>
</comment>
<evidence type="ECO:0000256" key="11">
    <source>
        <dbReference type="ARBA" id="ARBA00023002"/>
    </source>
</evidence>
<dbReference type="PANTHER" id="PTHR45846:SF1">
    <property type="entry name" value="TRNA-DIHYDROURIDINE(47) SYNTHASE [NAD(P)(+)]-LIKE"/>
    <property type="match status" value="1"/>
</dbReference>
<feature type="region of interest" description="Disordered" evidence="20">
    <location>
        <begin position="97"/>
        <end position="119"/>
    </location>
</feature>